<keyword evidence="4" id="KW-0677">Repeat</keyword>
<feature type="disulfide bond" evidence="7">
    <location>
        <begin position="219"/>
        <end position="228"/>
    </location>
</feature>
<feature type="disulfide bond" evidence="7">
    <location>
        <begin position="54"/>
        <end position="63"/>
    </location>
</feature>
<evidence type="ECO:0000313" key="10">
    <source>
        <dbReference type="Proteomes" id="UP001209878"/>
    </source>
</evidence>
<keyword evidence="10" id="KW-1185">Reference proteome</keyword>
<dbReference type="CDD" id="cd00054">
    <property type="entry name" value="EGF_CA"/>
    <property type="match status" value="4"/>
</dbReference>
<dbReference type="InterPro" id="IPR013032">
    <property type="entry name" value="EGF-like_CS"/>
</dbReference>
<evidence type="ECO:0000256" key="1">
    <source>
        <dbReference type="ARBA" id="ARBA00022473"/>
    </source>
</evidence>
<dbReference type="GO" id="GO:0009952">
    <property type="term" value="P:anterior/posterior pattern specification"/>
    <property type="evidence" value="ECO:0007669"/>
    <property type="project" value="UniProtKB-ARBA"/>
</dbReference>
<dbReference type="PANTHER" id="PTHR12916:SF4">
    <property type="entry name" value="UNINFLATABLE, ISOFORM C"/>
    <property type="match status" value="1"/>
</dbReference>
<dbReference type="FunFam" id="2.10.25.10:FF:000122">
    <property type="entry name" value="Protein crumbs homolog 2"/>
    <property type="match status" value="1"/>
</dbReference>
<keyword evidence="1" id="KW-0217">Developmental protein</keyword>
<feature type="domain" description="EGF-like" evidence="8">
    <location>
        <begin position="190"/>
        <end position="229"/>
    </location>
</feature>
<dbReference type="GO" id="GO:0001764">
    <property type="term" value="P:neuron migration"/>
    <property type="evidence" value="ECO:0007669"/>
    <property type="project" value="UniProtKB-ARBA"/>
</dbReference>
<dbReference type="InterPro" id="IPR000742">
    <property type="entry name" value="EGF"/>
</dbReference>
<dbReference type="Proteomes" id="UP001209878">
    <property type="component" value="Unassembled WGS sequence"/>
</dbReference>
<feature type="domain" description="EGF-like" evidence="8">
    <location>
        <begin position="107"/>
        <end position="142"/>
    </location>
</feature>
<dbReference type="PROSITE" id="PS00022">
    <property type="entry name" value="EGF_1"/>
    <property type="match status" value="4"/>
</dbReference>
<dbReference type="InterPro" id="IPR000152">
    <property type="entry name" value="EGF-type_Asp/Asn_hydroxyl_site"/>
</dbReference>
<dbReference type="GO" id="GO:0048667">
    <property type="term" value="P:cell morphogenesis involved in neuron differentiation"/>
    <property type="evidence" value="ECO:0007669"/>
    <property type="project" value="UniProtKB-ARBA"/>
</dbReference>
<feature type="disulfide bond" evidence="7">
    <location>
        <begin position="266"/>
        <end position="275"/>
    </location>
</feature>
<feature type="domain" description="EGF-like" evidence="8">
    <location>
        <begin position="27"/>
        <end position="64"/>
    </location>
</feature>
<dbReference type="GO" id="GO:0005112">
    <property type="term" value="F:Notch binding"/>
    <property type="evidence" value="ECO:0007669"/>
    <property type="project" value="TreeGrafter"/>
</dbReference>
<proteinExistence type="predicted"/>
<gene>
    <name evidence="9" type="ORF">NP493_775g00007</name>
</gene>
<dbReference type="GO" id="GO:0016358">
    <property type="term" value="P:dendrite development"/>
    <property type="evidence" value="ECO:0007669"/>
    <property type="project" value="UniProtKB-ARBA"/>
</dbReference>
<dbReference type="SMART" id="SM00181">
    <property type="entry name" value="EGF"/>
    <property type="match status" value="5"/>
</dbReference>
<dbReference type="GO" id="GO:0043005">
    <property type="term" value="C:neuron projection"/>
    <property type="evidence" value="ECO:0007669"/>
    <property type="project" value="UniProtKB-ARBA"/>
</dbReference>
<dbReference type="GO" id="GO:0019904">
    <property type="term" value="F:protein domain specific binding"/>
    <property type="evidence" value="ECO:0007669"/>
    <property type="project" value="UniProtKB-ARBA"/>
</dbReference>
<reference evidence="9" key="1">
    <citation type="journal article" date="2023" name="Mol. Biol. Evol.">
        <title>Third-Generation Sequencing Reveals the Adaptive Role of the Epigenome in Three Deep-Sea Polychaetes.</title>
        <authorList>
            <person name="Perez M."/>
            <person name="Aroh O."/>
            <person name="Sun Y."/>
            <person name="Lan Y."/>
            <person name="Juniper S.K."/>
            <person name="Young C.R."/>
            <person name="Angers B."/>
            <person name="Qian P.Y."/>
        </authorList>
    </citation>
    <scope>NUCLEOTIDE SEQUENCE</scope>
    <source>
        <strain evidence="9">R07B-5</strain>
    </source>
</reference>
<keyword evidence="5 7" id="KW-1015">Disulfide bond</keyword>
<dbReference type="PROSITE" id="PS01186">
    <property type="entry name" value="EGF_2"/>
    <property type="match status" value="5"/>
</dbReference>
<name>A0AAD9KNH9_RIDPI</name>
<evidence type="ECO:0000313" key="9">
    <source>
        <dbReference type="EMBL" id="KAK2174814.1"/>
    </source>
</evidence>
<dbReference type="AlphaFoldDB" id="A0AAD9KNH9"/>
<organism evidence="9 10">
    <name type="scientific">Ridgeia piscesae</name>
    <name type="common">Tubeworm</name>
    <dbReference type="NCBI Taxonomy" id="27915"/>
    <lineage>
        <taxon>Eukaryota</taxon>
        <taxon>Metazoa</taxon>
        <taxon>Spiralia</taxon>
        <taxon>Lophotrochozoa</taxon>
        <taxon>Annelida</taxon>
        <taxon>Polychaeta</taxon>
        <taxon>Sedentaria</taxon>
        <taxon>Canalipalpata</taxon>
        <taxon>Sabellida</taxon>
        <taxon>Siboglinidae</taxon>
        <taxon>Ridgeia</taxon>
    </lineage>
</organism>
<evidence type="ECO:0000256" key="6">
    <source>
        <dbReference type="ARBA" id="ARBA00023180"/>
    </source>
</evidence>
<dbReference type="GO" id="GO:0030097">
    <property type="term" value="P:hemopoiesis"/>
    <property type="evidence" value="ECO:0007669"/>
    <property type="project" value="UniProtKB-ARBA"/>
</dbReference>
<feature type="domain" description="EGF-like" evidence="8">
    <location>
        <begin position="231"/>
        <end position="276"/>
    </location>
</feature>
<keyword evidence="6" id="KW-0325">Glycoprotein</keyword>
<dbReference type="EMBL" id="JAODUO010000774">
    <property type="protein sequence ID" value="KAK2174814.1"/>
    <property type="molecule type" value="Genomic_DNA"/>
</dbReference>
<comment type="caution">
    <text evidence="9">The sequence shown here is derived from an EMBL/GenBank/DDBJ whole genome shotgun (WGS) entry which is preliminary data.</text>
</comment>
<evidence type="ECO:0000256" key="2">
    <source>
        <dbReference type="ARBA" id="ARBA00022536"/>
    </source>
</evidence>
<dbReference type="FunFam" id="2.10.25.10:FF:000172">
    <property type="entry name" value="FAT atypical cadherin 3"/>
    <property type="match status" value="1"/>
</dbReference>
<feature type="disulfide bond" evidence="7">
    <location>
        <begin position="132"/>
        <end position="141"/>
    </location>
</feature>
<keyword evidence="2 7" id="KW-0245">EGF-like domain</keyword>
<evidence type="ECO:0000256" key="3">
    <source>
        <dbReference type="ARBA" id="ARBA00022729"/>
    </source>
</evidence>
<comment type="caution">
    <text evidence="7">Lacks conserved residue(s) required for the propagation of feature annotation.</text>
</comment>
<dbReference type="PANTHER" id="PTHR12916">
    <property type="entry name" value="CYTOCHROME C OXIDASE POLYPEPTIDE VIC-2"/>
    <property type="match status" value="1"/>
</dbReference>
<dbReference type="GO" id="GO:0048863">
    <property type="term" value="P:stem cell differentiation"/>
    <property type="evidence" value="ECO:0007669"/>
    <property type="project" value="UniProtKB-ARBA"/>
</dbReference>
<dbReference type="PRINTS" id="PR00010">
    <property type="entry name" value="EGFBLOOD"/>
</dbReference>
<evidence type="ECO:0000256" key="7">
    <source>
        <dbReference type="PROSITE-ProRule" id="PRU00076"/>
    </source>
</evidence>
<dbReference type="Gene3D" id="2.10.25.10">
    <property type="entry name" value="Laminin"/>
    <property type="match status" value="5"/>
</dbReference>
<dbReference type="SUPFAM" id="SSF57196">
    <property type="entry name" value="EGF/Laminin"/>
    <property type="match status" value="5"/>
</dbReference>
<evidence type="ECO:0000256" key="5">
    <source>
        <dbReference type="ARBA" id="ARBA00023157"/>
    </source>
</evidence>
<dbReference type="PROSITE" id="PS50026">
    <property type="entry name" value="EGF_3"/>
    <property type="match status" value="4"/>
</dbReference>
<evidence type="ECO:0000256" key="4">
    <source>
        <dbReference type="ARBA" id="ARBA00022737"/>
    </source>
</evidence>
<dbReference type="GO" id="GO:0005509">
    <property type="term" value="F:calcium ion binding"/>
    <property type="evidence" value="ECO:0007669"/>
    <property type="project" value="InterPro"/>
</dbReference>
<dbReference type="Pfam" id="PF00008">
    <property type="entry name" value="EGF"/>
    <property type="match status" value="3"/>
</dbReference>
<dbReference type="SMART" id="SM00179">
    <property type="entry name" value="EGF_CA"/>
    <property type="match status" value="4"/>
</dbReference>
<keyword evidence="3" id="KW-0732">Signal</keyword>
<dbReference type="GO" id="GO:0009887">
    <property type="term" value="P:animal organ morphogenesis"/>
    <property type="evidence" value="ECO:0007669"/>
    <property type="project" value="UniProtKB-ARBA"/>
</dbReference>
<dbReference type="GO" id="GO:0048646">
    <property type="term" value="P:anatomical structure formation involved in morphogenesis"/>
    <property type="evidence" value="ECO:0007669"/>
    <property type="project" value="UniProtKB-ARBA"/>
</dbReference>
<dbReference type="GO" id="GO:0007219">
    <property type="term" value="P:Notch signaling pathway"/>
    <property type="evidence" value="ECO:0007669"/>
    <property type="project" value="TreeGrafter"/>
</dbReference>
<protein>
    <recommendedName>
        <fullName evidence="8">EGF-like domain-containing protein</fullName>
    </recommendedName>
</protein>
<dbReference type="GO" id="GO:0035282">
    <property type="term" value="P:segmentation"/>
    <property type="evidence" value="ECO:0007669"/>
    <property type="project" value="UniProtKB-ARBA"/>
</dbReference>
<evidence type="ECO:0000259" key="8">
    <source>
        <dbReference type="PROSITE" id="PS50026"/>
    </source>
</evidence>
<sequence length="294" mass="31899">MCKDERLGFSCLCRTTDVYTGKLCQDPVKQCSRNECKNGGTCVTVSDIHYTCECKAGYTGRNCETDIGETSVTLLCPVVDSSQVDECVENLCLYGGICTDRVVVVCLDECAENPCLYGGTCTNKVNGFSCKCLGGFTGTRCETRPAEGALCKDVTCRGRGKCIEDYTASKPRCICEPGFIVSADGLQCVNVNMCDQNPCENGGRCVDWSVREGVYQCRCHPGFTGFNCQHNVDECASSPCHNAATCHDLVNSTKCIDQVNGRICKCKPGYTGNRCHVSRDSRETECQSAMSTPL</sequence>
<dbReference type="InterPro" id="IPR001881">
    <property type="entry name" value="EGF-like_Ca-bd_dom"/>
</dbReference>
<accession>A0AAD9KNH9</accession>
<dbReference type="PROSITE" id="PS00010">
    <property type="entry name" value="ASX_HYDROXYL"/>
    <property type="match status" value="1"/>
</dbReference>
<dbReference type="FunFam" id="2.10.25.10:FF:000012">
    <property type="entry name" value="Delta-like protein"/>
    <property type="match status" value="1"/>
</dbReference>
<dbReference type="Pfam" id="PF12661">
    <property type="entry name" value="hEGF"/>
    <property type="match status" value="2"/>
</dbReference>